<dbReference type="STRING" id="1914305.BLW93_05605"/>
<dbReference type="GO" id="GO:0003774">
    <property type="term" value="F:cytoskeletal motor activity"/>
    <property type="evidence" value="ECO:0007669"/>
    <property type="project" value="InterPro"/>
</dbReference>
<keyword evidence="6" id="KW-0283">Flagellar rotation</keyword>
<gene>
    <name evidence="9" type="ORF">BLW93_05605</name>
</gene>
<dbReference type="EMBL" id="MOEN01000019">
    <property type="protein sequence ID" value="OMH40343.1"/>
    <property type="molecule type" value="Genomic_DNA"/>
</dbReference>
<keyword evidence="7" id="KW-0472">Membrane</keyword>
<dbReference type="Gene3D" id="2.30.330.10">
    <property type="entry name" value="SpoA-like"/>
    <property type="match status" value="1"/>
</dbReference>
<dbReference type="PANTHER" id="PTHR43484:SF1">
    <property type="entry name" value="FLAGELLAR MOTOR SWITCH PROTEIN FLIN"/>
    <property type="match status" value="1"/>
</dbReference>
<keyword evidence="5" id="KW-0145">Chemotaxis</keyword>
<sequence length="76" mass="8448">MLEIKDLGDVTLNLCVEVGKTVKPFGYLLKLKEGDVIPLDKTIEEFLSIKINGQRFGVGELIIVNDKFGVKVIDLD</sequence>
<feature type="domain" description="Flagellar motor switch protein FliN-like C-terminal" evidence="8">
    <location>
        <begin position="6"/>
        <end position="74"/>
    </location>
</feature>
<dbReference type="InterPro" id="IPR001172">
    <property type="entry name" value="FliN_T3SS_HrcQb"/>
</dbReference>
<evidence type="ECO:0000256" key="4">
    <source>
        <dbReference type="ARBA" id="ARBA00022475"/>
    </source>
</evidence>
<name>A0A1R1MKQ4_9BACT</name>
<accession>A0A1R1MKQ4</accession>
<comment type="caution">
    <text evidence="9">The sequence shown here is derived from an EMBL/GenBank/DDBJ whole genome shotgun (WGS) entry which is preliminary data.</text>
</comment>
<dbReference type="GO" id="GO:0071973">
    <property type="term" value="P:bacterial-type flagellum-dependent cell motility"/>
    <property type="evidence" value="ECO:0007669"/>
    <property type="project" value="InterPro"/>
</dbReference>
<dbReference type="AlphaFoldDB" id="A0A1R1MKQ4"/>
<evidence type="ECO:0000256" key="2">
    <source>
        <dbReference type="ARBA" id="ARBA00009226"/>
    </source>
</evidence>
<evidence type="ECO:0000313" key="9">
    <source>
        <dbReference type="EMBL" id="OMH40343.1"/>
    </source>
</evidence>
<dbReference type="InterPro" id="IPR051469">
    <property type="entry name" value="FliN/MopA/SpaO"/>
</dbReference>
<dbReference type="PRINTS" id="PR00956">
    <property type="entry name" value="FLGMOTORFLIN"/>
</dbReference>
<comment type="similarity">
    <text evidence="2">Belongs to the FliN/MopA/SpaO family.</text>
</comment>
<dbReference type="Proteomes" id="UP000187408">
    <property type="component" value="Unassembled WGS sequence"/>
</dbReference>
<dbReference type="InterPro" id="IPR036429">
    <property type="entry name" value="SpoA-like_sf"/>
</dbReference>
<proteinExistence type="inferred from homology"/>
<protein>
    <recommendedName>
        <fullName evidence="3">Flagellar motor switch protein FliN</fullName>
    </recommendedName>
</protein>
<dbReference type="PANTHER" id="PTHR43484">
    <property type="match status" value="1"/>
</dbReference>
<dbReference type="RefSeq" id="WP_076713124.1">
    <property type="nucleotide sequence ID" value="NZ_MOEN01000019.1"/>
</dbReference>
<evidence type="ECO:0000256" key="3">
    <source>
        <dbReference type="ARBA" id="ARBA00021897"/>
    </source>
</evidence>
<evidence type="ECO:0000256" key="1">
    <source>
        <dbReference type="ARBA" id="ARBA00004413"/>
    </source>
</evidence>
<dbReference type="GO" id="GO:0005886">
    <property type="term" value="C:plasma membrane"/>
    <property type="evidence" value="ECO:0007669"/>
    <property type="project" value="UniProtKB-SubCell"/>
</dbReference>
<keyword evidence="4" id="KW-1003">Cell membrane</keyword>
<dbReference type="GO" id="GO:0006935">
    <property type="term" value="P:chemotaxis"/>
    <property type="evidence" value="ECO:0007669"/>
    <property type="project" value="UniProtKB-KW"/>
</dbReference>
<comment type="subcellular location">
    <subcellularLocation>
        <location evidence="1">Cell membrane</location>
        <topology evidence="1">Peripheral membrane protein</topology>
        <orientation evidence="1">Cytoplasmic side</orientation>
    </subcellularLocation>
</comment>
<organism evidence="9 10">
    <name type="scientific">Desulfurobacterium indicum</name>
    <dbReference type="NCBI Taxonomy" id="1914305"/>
    <lineage>
        <taxon>Bacteria</taxon>
        <taxon>Pseudomonadati</taxon>
        <taxon>Aquificota</taxon>
        <taxon>Aquificia</taxon>
        <taxon>Desulfurobacteriales</taxon>
        <taxon>Desulfurobacteriaceae</taxon>
        <taxon>Desulfurobacterium</taxon>
    </lineage>
</organism>
<evidence type="ECO:0000259" key="8">
    <source>
        <dbReference type="Pfam" id="PF01052"/>
    </source>
</evidence>
<dbReference type="GO" id="GO:0009425">
    <property type="term" value="C:bacterial-type flagellum basal body"/>
    <property type="evidence" value="ECO:0007669"/>
    <property type="project" value="InterPro"/>
</dbReference>
<evidence type="ECO:0000313" key="10">
    <source>
        <dbReference type="Proteomes" id="UP000187408"/>
    </source>
</evidence>
<dbReference type="OrthoDB" id="9773459at2"/>
<reference evidence="9 10" key="1">
    <citation type="submission" date="2016-10" db="EMBL/GenBank/DDBJ databases">
        <title>Genome sequence of a sulfur-reducing bacterium Desulfurobacterium indicum K6013.</title>
        <authorList>
            <person name="Cao J."/>
            <person name="Shao Z."/>
            <person name="Alain K."/>
            <person name="Jebbar M."/>
        </authorList>
    </citation>
    <scope>NUCLEOTIDE SEQUENCE [LARGE SCALE GENOMIC DNA]</scope>
    <source>
        <strain evidence="9 10">K6013</strain>
    </source>
</reference>
<dbReference type="Pfam" id="PF01052">
    <property type="entry name" value="FliMN_C"/>
    <property type="match status" value="1"/>
</dbReference>
<dbReference type="SUPFAM" id="SSF101801">
    <property type="entry name" value="Surface presentation of antigens (SPOA)"/>
    <property type="match status" value="1"/>
</dbReference>
<keyword evidence="10" id="KW-1185">Reference proteome</keyword>
<dbReference type="InterPro" id="IPR001543">
    <property type="entry name" value="FliN-like_C"/>
</dbReference>
<evidence type="ECO:0000256" key="6">
    <source>
        <dbReference type="ARBA" id="ARBA00022779"/>
    </source>
</evidence>
<evidence type="ECO:0000256" key="5">
    <source>
        <dbReference type="ARBA" id="ARBA00022500"/>
    </source>
</evidence>
<evidence type="ECO:0000256" key="7">
    <source>
        <dbReference type="ARBA" id="ARBA00023136"/>
    </source>
</evidence>